<gene>
    <name evidence="8" type="ORF">OIDMADRAFT_179622</name>
</gene>
<evidence type="ECO:0000256" key="6">
    <source>
        <dbReference type="ARBA" id="ARBA00023180"/>
    </source>
</evidence>
<organism evidence="8 9">
    <name type="scientific">Oidiodendron maius (strain Zn)</name>
    <dbReference type="NCBI Taxonomy" id="913774"/>
    <lineage>
        <taxon>Eukaryota</taxon>
        <taxon>Fungi</taxon>
        <taxon>Dikarya</taxon>
        <taxon>Ascomycota</taxon>
        <taxon>Pezizomycotina</taxon>
        <taxon>Leotiomycetes</taxon>
        <taxon>Leotiomycetes incertae sedis</taxon>
        <taxon>Myxotrichaceae</taxon>
        <taxon>Oidiodendron</taxon>
    </lineage>
</organism>
<dbReference type="Proteomes" id="UP000054321">
    <property type="component" value="Unassembled WGS sequence"/>
</dbReference>
<dbReference type="PANTHER" id="PTHR11802:SF116">
    <property type="entry name" value="CARBOXYPEPTIDASE"/>
    <property type="match status" value="1"/>
</dbReference>
<dbReference type="InterPro" id="IPR018202">
    <property type="entry name" value="Ser_caboxypep_ser_AS"/>
</dbReference>
<evidence type="ECO:0000313" key="9">
    <source>
        <dbReference type="Proteomes" id="UP000054321"/>
    </source>
</evidence>
<dbReference type="InterPro" id="IPR033124">
    <property type="entry name" value="Ser_caboxypep_his_AS"/>
</dbReference>
<dbReference type="InParanoid" id="A0A0C3H2I2"/>
<evidence type="ECO:0000256" key="5">
    <source>
        <dbReference type="ARBA" id="ARBA00022801"/>
    </source>
</evidence>
<reference evidence="9" key="2">
    <citation type="submission" date="2015-01" db="EMBL/GenBank/DDBJ databases">
        <title>Evolutionary Origins and Diversification of the Mycorrhizal Mutualists.</title>
        <authorList>
            <consortium name="DOE Joint Genome Institute"/>
            <consortium name="Mycorrhizal Genomics Consortium"/>
            <person name="Kohler A."/>
            <person name="Kuo A."/>
            <person name="Nagy L.G."/>
            <person name="Floudas D."/>
            <person name="Copeland A."/>
            <person name="Barry K.W."/>
            <person name="Cichocki N."/>
            <person name="Veneault-Fourrey C."/>
            <person name="LaButti K."/>
            <person name="Lindquist E.A."/>
            <person name="Lipzen A."/>
            <person name="Lundell T."/>
            <person name="Morin E."/>
            <person name="Murat C."/>
            <person name="Riley R."/>
            <person name="Ohm R."/>
            <person name="Sun H."/>
            <person name="Tunlid A."/>
            <person name="Henrissat B."/>
            <person name="Grigoriev I.V."/>
            <person name="Hibbett D.S."/>
            <person name="Martin F."/>
        </authorList>
    </citation>
    <scope>NUCLEOTIDE SEQUENCE [LARGE SCALE GENOMIC DNA]</scope>
    <source>
        <strain evidence="9">Zn</strain>
    </source>
</reference>
<name>A0A0C3H2I2_OIDMZ</name>
<evidence type="ECO:0000256" key="3">
    <source>
        <dbReference type="ARBA" id="ARBA00022670"/>
    </source>
</evidence>
<keyword evidence="6" id="KW-0325">Glycoprotein</keyword>
<evidence type="ECO:0000313" key="8">
    <source>
        <dbReference type="EMBL" id="KIN02366.1"/>
    </source>
</evidence>
<dbReference type="FunFam" id="3.40.50.1820:FF:000118">
    <property type="entry name" value="Carboxypeptidase"/>
    <property type="match status" value="1"/>
</dbReference>
<sequence length="538" mass="59234">MRVLTPLLALLGVSSTALAVMQSPHGKYTQRTVVAPVLTKDAPKKALTSKFLNAKTKKFAVNGNALPEVDFNIGESYAGLLPISANQSDINQLFFWFFPSDNPAAAKEITIWLNGGPGCSSLDGLFQEHGPFLWQPGQFQPFANPYSWTNLTNIVYIDQPVTTGFSRGTIEVNDETDVSNQFMGFWKNFINTFSMQGFKIYITGESYAGMYVPYIASGMLDQKDKTYFNVQGIQINDPSINFDETMLEIPAVPALLHYQNVIGLNDTFVASMTALADTCGYTDYFNKYTTTFPPPGPLKLPSTPKGVNCDVFDSIITAALYVNPCFNIYHLIDYCPYVWDEIGFPSLAAGPHNYFNRSDVQAQIHVPPTNYFICAGGPNLFPNGDQSVPSALGPLPSVIERTNNVIIGHGMLDFLLFANGSLLTIQNMTWNGAQGFQTPPSDVDNFFVPYHQSLDVIQQEAYGANPNYVPQLDTAGAGFQGRTHTERGLTFVTVNLAGHEIPQYAPGAAYRQLEFLLGRIKSLEQESDYTTQTGNFGN</sequence>
<feature type="signal peptide" evidence="7">
    <location>
        <begin position="1"/>
        <end position="19"/>
    </location>
</feature>
<evidence type="ECO:0000256" key="7">
    <source>
        <dbReference type="RuleBase" id="RU361156"/>
    </source>
</evidence>
<dbReference type="PANTHER" id="PTHR11802">
    <property type="entry name" value="SERINE PROTEASE FAMILY S10 SERINE CARBOXYPEPTIDASE"/>
    <property type="match status" value="1"/>
</dbReference>
<dbReference type="PROSITE" id="PS00131">
    <property type="entry name" value="CARBOXYPEPT_SER_SER"/>
    <property type="match status" value="1"/>
</dbReference>
<keyword evidence="4 7" id="KW-0732">Signal</keyword>
<dbReference type="PROSITE" id="PS00560">
    <property type="entry name" value="CARBOXYPEPT_SER_HIS"/>
    <property type="match status" value="1"/>
</dbReference>
<keyword evidence="2 7" id="KW-0121">Carboxypeptidase</keyword>
<keyword evidence="9" id="KW-1185">Reference proteome</keyword>
<dbReference type="STRING" id="913774.A0A0C3H2I2"/>
<evidence type="ECO:0000256" key="1">
    <source>
        <dbReference type="ARBA" id="ARBA00009431"/>
    </source>
</evidence>
<evidence type="ECO:0000256" key="4">
    <source>
        <dbReference type="ARBA" id="ARBA00022729"/>
    </source>
</evidence>
<dbReference type="InterPro" id="IPR029058">
    <property type="entry name" value="AB_hydrolase_fold"/>
</dbReference>
<protein>
    <recommendedName>
        <fullName evidence="7">Carboxypeptidase</fullName>
        <ecNumber evidence="7">3.4.16.-</ecNumber>
    </recommendedName>
</protein>
<dbReference type="HOGENOM" id="CLU_008523_12_3_1"/>
<dbReference type="PRINTS" id="PR00724">
    <property type="entry name" value="CRBOXYPTASEC"/>
</dbReference>
<feature type="chain" id="PRO_5005111078" description="Carboxypeptidase" evidence="7">
    <location>
        <begin position="20"/>
        <end position="538"/>
    </location>
</feature>
<comment type="similarity">
    <text evidence="1 7">Belongs to the peptidase S10 family.</text>
</comment>
<dbReference type="GO" id="GO:0004185">
    <property type="term" value="F:serine-type carboxypeptidase activity"/>
    <property type="evidence" value="ECO:0007669"/>
    <property type="project" value="UniProtKB-UniRule"/>
</dbReference>
<dbReference type="MEROPS" id="S10.014"/>
<dbReference type="AlphaFoldDB" id="A0A0C3H2I2"/>
<evidence type="ECO:0000256" key="2">
    <source>
        <dbReference type="ARBA" id="ARBA00022645"/>
    </source>
</evidence>
<reference evidence="8 9" key="1">
    <citation type="submission" date="2014-04" db="EMBL/GenBank/DDBJ databases">
        <authorList>
            <consortium name="DOE Joint Genome Institute"/>
            <person name="Kuo A."/>
            <person name="Martino E."/>
            <person name="Perotto S."/>
            <person name="Kohler A."/>
            <person name="Nagy L.G."/>
            <person name="Floudas D."/>
            <person name="Copeland A."/>
            <person name="Barry K.W."/>
            <person name="Cichocki N."/>
            <person name="Veneault-Fourrey C."/>
            <person name="LaButti K."/>
            <person name="Lindquist E.A."/>
            <person name="Lipzen A."/>
            <person name="Lundell T."/>
            <person name="Morin E."/>
            <person name="Murat C."/>
            <person name="Sun H."/>
            <person name="Tunlid A."/>
            <person name="Henrissat B."/>
            <person name="Grigoriev I.V."/>
            <person name="Hibbett D.S."/>
            <person name="Martin F."/>
            <person name="Nordberg H.P."/>
            <person name="Cantor M.N."/>
            <person name="Hua S.X."/>
        </authorList>
    </citation>
    <scope>NUCLEOTIDE SEQUENCE [LARGE SCALE GENOMIC DNA]</scope>
    <source>
        <strain evidence="8 9">Zn</strain>
    </source>
</reference>
<accession>A0A0C3H2I2</accession>
<proteinExistence type="inferred from homology"/>
<dbReference type="GO" id="GO:0006508">
    <property type="term" value="P:proteolysis"/>
    <property type="evidence" value="ECO:0007669"/>
    <property type="project" value="UniProtKB-KW"/>
</dbReference>
<dbReference type="OrthoDB" id="443318at2759"/>
<dbReference type="Gene3D" id="3.40.50.1820">
    <property type="entry name" value="alpha/beta hydrolase"/>
    <property type="match status" value="1"/>
</dbReference>
<dbReference type="EC" id="3.4.16.-" evidence="7"/>
<dbReference type="SUPFAM" id="SSF53474">
    <property type="entry name" value="alpha/beta-Hydrolases"/>
    <property type="match status" value="1"/>
</dbReference>
<keyword evidence="5 7" id="KW-0378">Hydrolase</keyword>
<dbReference type="EMBL" id="KN832875">
    <property type="protein sequence ID" value="KIN02366.1"/>
    <property type="molecule type" value="Genomic_DNA"/>
</dbReference>
<dbReference type="Pfam" id="PF00450">
    <property type="entry name" value="Peptidase_S10"/>
    <property type="match status" value="1"/>
</dbReference>
<dbReference type="InterPro" id="IPR001563">
    <property type="entry name" value="Peptidase_S10"/>
</dbReference>
<keyword evidence="3 7" id="KW-0645">Protease</keyword>